<dbReference type="InterPro" id="IPR051913">
    <property type="entry name" value="GH2_Domain-Containing"/>
</dbReference>
<accession>A0ABW0R2K0</accession>
<dbReference type="InterPro" id="IPR006102">
    <property type="entry name" value="Ig-like_GH2"/>
</dbReference>
<evidence type="ECO:0000313" key="9">
    <source>
        <dbReference type="EMBL" id="MFC5530674.1"/>
    </source>
</evidence>
<dbReference type="PROSITE" id="PS00608">
    <property type="entry name" value="GLYCOSYL_HYDROL_F2_2"/>
    <property type="match status" value="1"/>
</dbReference>
<organism evidence="9 10">
    <name type="scientific">Cohnella yongneupensis</name>
    <dbReference type="NCBI Taxonomy" id="425006"/>
    <lineage>
        <taxon>Bacteria</taxon>
        <taxon>Bacillati</taxon>
        <taxon>Bacillota</taxon>
        <taxon>Bacilli</taxon>
        <taxon>Bacillales</taxon>
        <taxon>Paenibacillaceae</taxon>
        <taxon>Cohnella</taxon>
    </lineage>
</organism>
<dbReference type="Gene3D" id="3.20.20.80">
    <property type="entry name" value="Glycosidases"/>
    <property type="match status" value="1"/>
</dbReference>
<evidence type="ECO:0000256" key="3">
    <source>
        <dbReference type="ARBA" id="ARBA00023295"/>
    </source>
</evidence>
<feature type="domain" description="Glycosyl hydrolases family 2 sugar binding" evidence="6">
    <location>
        <begin position="98"/>
        <end position="192"/>
    </location>
</feature>
<dbReference type="InterPro" id="IPR036156">
    <property type="entry name" value="Beta-gal/glucu_dom_sf"/>
</dbReference>
<dbReference type="SUPFAM" id="SSF51445">
    <property type="entry name" value="(Trans)glycosidases"/>
    <property type="match status" value="1"/>
</dbReference>
<dbReference type="SUPFAM" id="SSF49303">
    <property type="entry name" value="beta-Galactosidase/glucuronidase domain"/>
    <property type="match status" value="1"/>
</dbReference>
<dbReference type="InterPro" id="IPR006103">
    <property type="entry name" value="Glyco_hydro_2_cat"/>
</dbReference>
<dbReference type="Pfam" id="PF02837">
    <property type="entry name" value="Glyco_hydro_2_N"/>
    <property type="match status" value="1"/>
</dbReference>
<dbReference type="PANTHER" id="PTHR42732">
    <property type="entry name" value="BETA-GALACTOSIDASE"/>
    <property type="match status" value="1"/>
</dbReference>
<dbReference type="Pfam" id="PF18565">
    <property type="entry name" value="Glyco_hydro2_C5"/>
    <property type="match status" value="1"/>
</dbReference>
<dbReference type="InterPro" id="IPR013783">
    <property type="entry name" value="Ig-like_fold"/>
</dbReference>
<dbReference type="Proteomes" id="UP001596108">
    <property type="component" value="Unassembled WGS sequence"/>
</dbReference>
<evidence type="ECO:0000256" key="2">
    <source>
        <dbReference type="ARBA" id="ARBA00022801"/>
    </source>
</evidence>
<dbReference type="InterPro" id="IPR017853">
    <property type="entry name" value="GH"/>
</dbReference>
<dbReference type="Pfam" id="PF00703">
    <property type="entry name" value="Glyco_hydro_2"/>
    <property type="match status" value="1"/>
</dbReference>
<dbReference type="InterPro" id="IPR006101">
    <property type="entry name" value="Glyco_hydro_2"/>
</dbReference>
<feature type="domain" description="Glycoside hydrolase family 2" evidence="8">
    <location>
        <begin position="682"/>
        <end position="783"/>
    </location>
</feature>
<dbReference type="Pfam" id="PF02836">
    <property type="entry name" value="Glyco_hydro_2_C"/>
    <property type="match status" value="2"/>
</dbReference>
<dbReference type="InterPro" id="IPR040605">
    <property type="entry name" value="Glyco_hydro2_dom5"/>
</dbReference>
<dbReference type="NCBIfam" id="NF041462">
    <property type="entry name" value="GalA"/>
    <property type="match status" value="1"/>
</dbReference>
<dbReference type="InterPro" id="IPR048230">
    <property type="entry name" value="GalA-like"/>
</dbReference>
<evidence type="ECO:0000259" key="6">
    <source>
        <dbReference type="Pfam" id="PF02837"/>
    </source>
</evidence>
<evidence type="ECO:0000259" key="7">
    <source>
        <dbReference type="Pfam" id="PF16355"/>
    </source>
</evidence>
<feature type="domain" description="Glycoside hydrolase family 2 immunoglobulin-like beta-sandwich" evidence="4">
    <location>
        <begin position="206"/>
        <end position="309"/>
    </location>
</feature>
<evidence type="ECO:0000259" key="4">
    <source>
        <dbReference type="Pfam" id="PF00703"/>
    </source>
</evidence>
<feature type="domain" description="DUF4982" evidence="7">
    <location>
        <begin position="612"/>
        <end position="665"/>
    </location>
</feature>
<feature type="domain" description="Glycoside hydrolase family 2 catalytic" evidence="5">
    <location>
        <begin position="400"/>
        <end position="453"/>
    </location>
</feature>
<dbReference type="PRINTS" id="PR00132">
    <property type="entry name" value="GLHYDRLASE2"/>
</dbReference>
<gene>
    <name evidence="9" type="primary">galA</name>
    <name evidence="9" type="ORF">ACFPQ4_14650</name>
</gene>
<evidence type="ECO:0000313" key="10">
    <source>
        <dbReference type="Proteomes" id="UP001596108"/>
    </source>
</evidence>
<proteinExistence type="inferred from homology"/>
<protein>
    <submittedName>
        <fullName evidence="9">Beta-galactosidase GalA</fullName>
    </submittedName>
</protein>
<evidence type="ECO:0000259" key="5">
    <source>
        <dbReference type="Pfam" id="PF02836"/>
    </source>
</evidence>
<dbReference type="SUPFAM" id="SSF49785">
    <property type="entry name" value="Galactose-binding domain-like"/>
    <property type="match status" value="1"/>
</dbReference>
<name>A0ABW0R2K0_9BACL</name>
<sequence>MAHAGRSKERFDEDWYFYKGDIPIPYAVKGGMTGGITDCGQREEGEWLEIAYVDKEAKHVQEGWRSVRLPHDWGVEGQYVNDASLGSRAGSHGYLPTGIGFYRKRFKVAAEQLGRRLTLQFDGVTGRSTVWVNGHLIGERFGGATSFVYDITDVLRYGEEGDNIVLVKVDATDHEGWWYEGCGIYRHVWLLSTESLHFAQWGTYITTPDVSEELATVRVETRVVNNAAKSRSFELRTVITEKGSGRIVTEQVVHTDTVGGLEELDIVQSVRVDAPKLWSPETPNLYLVISELYEEGKLIDRYETAFGIRTIAFDVERGFILNGNPYLIKGTCNHQDFAGVGVAMPDSLIAYKLKLLKEMGCNAYRSAHQPPAPELLDLCDRLGMLVMDENRKLDSSPRGIQELKSMILRDRNHPSIIMWSLENEEVLEGTVMGARIIKTMAEVARKLDPTRPTLASMNHGWDTGGYVDALDIVGYNYGHRGSDIDGRRKSPNRLIVGSESASYTTTRGVYEEDPVRGLCSAYGTNIPSWGCSPAKSWEDVIRHPFLTGIFIWTGFDYRGEPTPYEWPCINSHFGMMDTCGFPKDIYYFIKAIWTDEPLVHLLPHWNWPGREGEPTRVMVYSNCETVELFLNGRSLGEQPVVPMNSLEWNVAYEPGELKAVGKQGGVIAAEGIRVTTGKPHAIRLEPDRAIIVADGSDVAAVRVSILDDRGNVVPYADSEVTFQVEGAGSLLGVGNGNPSSHESDKASSRRAFNGHALALLQAGKETGPLTLKATSQGLMPATIRIEAGKEG</sequence>
<evidence type="ECO:0000259" key="8">
    <source>
        <dbReference type="Pfam" id="PF18565"/>
    </source>
</evidence>
<dbReference type="InterPro" id="IPR006104">
    <property type="entry name" value="Glyco_hydro_2_N"/>
</dbReference>
<dbReference type="Gene3D" id="2.60.120.260">
    <property type="entry name" value="Galactose-binding domain-like"/>
    <property type="match status" value="1"/>
</dbReference>
<dbReference type="EMBL" id="JBHSNC010000045">
    <property type="protein sequence ID" value="MFC5530674.1"/>
    <property type="molecule type" value="Genomic_DNA"/>
</dbReference>
<dbReference type="Gene3D" id="2.60.40.10">
    <property type="entry name" value="Immunoglobulins"/>
    <property type="match status" value="3"/>
</dbReference>
<dbReference type="InterPro" id="IPR023232">
    <property type="entry name" value="Glyco_hydro_2_AS"/>
</dbReference>
<dbReference type="InterPro" id="IPR008979">
    <property type="entry name" value="Galactose-bd-like_sf"/>
</dbReference>
<feature type="domain" description="Glycoside hydrolase family 2 catalytic" evidence="5">
    <location>
        <begin position="318"/>
        <end position="391"/>
    </location>
</feature>
<dbReference type="PANTHER" id="PTHR42732:SF1">
    <property type="entry name" value="BETA-MANNOSIDASE"/>
    <property type="match status" value="1"/>
</dbReference>
<keyword evidence="3" id="KW-0326">Glycosidase</keyword>
<keyword evidence="10" id="KW-1185">Reference proteome</keyword>
<reference evidence="10" key="1">
    <citation type="journal article" date="2019" name="Int. J. Syst. Evol. Microbiol.">
        <title>The Global Catalogue of Microorganisms (GCM) 10K type strain sequencing project: providing services to taxonomists for standard genome sequencing and annotation.</title>
        <authorList>
            <consortium name="The Broad Institute Genomics Platform"/>
            <consortium name="The Broad Institute Genome Sequencing Center for Infectious Disease"/>
            <person name="Wu L."/>
            <person name="Ma J."/>
        </authorList>
    </citation>
    <scope>NUCLEOTIDE SEQUENCE [LARGE SCALE GENOMIC DNA]</scope>
    <source>
        <strain evidence="10">CGMCC 1.18578</strain>
    </source>
</reference>
<dbReference type="Pfam" id="PF16355">
    <property type="entry name" value="DUF4982"/>
    <property type="match status" value="1"/>
</dbReference>
<comment type="similarity">
    <text evidence="1">Belongs to the glycosyl hydrolase 2 family.</text>
</comment>
<evidence type="ECO:0000256" key="1">
    <source>
        <dbReference type="ARBA" id="ARBA00007401"/>
    </source>
</evidence>
<dbReference type="InterPro" id="IPR032311">
    <property type="entry name" value="DUF4982"/>
</dbReference>
<keyword evidence="2" id="KW-0378">Hydrolase</keyword>
<comment type="caution">
    <text evidence="9">The sequence shown here is derived from an EMBL/GenBank/DDBJ whole genome shotgun (WGS) entry which is preliminary data.</text>
</comment>
<dbReference type="RefSeq" id="WP_378112619.1">
    <property type="nucleotide sequence ID" value="NZ_JBHSNC010000045.1"/>
</dbReference>